<dbReference type="EMBL" id="EU090952">
    <property type="protein sequence ID" value="ABW81759.1"/>
    <property type="molecule type" value="Genomic_DNA"/>
</dbReference>
<keyword evidence="5" id="KW-0916">Viral movement protein</keyword>
<comment type="similarity">
    <text evidence="2">Belongs to the caulimoviridae movement protein family.</text>
</comment>
<proteinExistence type="inferred from homology"/>
<evidence type="ECO:0000256" key="9">
    <source>
        <dbReference type="ARBA" id="ARBA00030527"/>
    </source>
</evidence>
<evidence type="ECO:0000256" key="3">
    <source>
        <dbReference type="ARBA" id="ARBA00014660"/>
    </source>
</evidence>
<keyword evidence="7" id="KW-1031">Host cell junction</keyword>
<keyword evidence="6" id="KW-0175">Coiled coil</keyword>
<evidence type="ECO:0000256" key="5">
    <source>
        <dbReference type="ARBA" id="ARBA00023031"/>
    </source>
</evidence>
<dbReference type="GO" id="GO:0046740">
    <property type="term" value="P:transport of virus in host, cell to cell"/>
    <property type="evidence" value="ECO:0007669"/>
    <property type="project" value="UniProtKB-KW"/>
</dbReference>
<evidence type="ECO:0000256" key="7">
    <source>
        <dbReference type="ARBA" id="ARBA00023081"/>
    </source>
</evidence>
<organism evidence="10">
    <name type="scientific">Dahlia mosaic virus-Holland</name>
    <dbReference type="NCBI Taxonomy" id="480379"/>
    <lineage>
        <taxon>Viruses</taxon>
        <taxon>Riboviria</taxon>
        <taxon>Pararnavirae</taxon>
        <taxon>Artverviricota</taxon>
        <taxon>Revtraviricetes</taxon>
        <taxon>Ortervirales</taxon>
        <taxon>Caulimoviridae</taxon>
        <taxon>Caulimovirus</taxon>
        <taxon>Dahlia common mosaic virus</taxon>
    </lineage>
</organism>
<reference evidence="10" key="1">
    <citation type="journal article" date="2008" name="Arch. Virol.">
        <title>Nucleotide sequence and genome organization of a member of a new and distinct Caulimovirus species from dahlia.</title>
        <authorList>
            <person name="Pappu H.R."/>
            <person name="Druffel K.L."/>
            <person name="Miglino R."/>
            <person name="van Schadewijk A.R."/>
        </authorList>
    </citation>
    <scope>NUCLEOTIDE SEQUENCE</scope>
</reference>
<comment type="subcellular location">
    <subcellularLocation>
        <location evidence="1">Host cell junction</location>
        <location evidence="1">Host plasmodesma</location>
    </subcellularLocation>
</comment>
<accession>A9QKR3</accession>
<evidence type="ECO:0000256" key="2">
    <source>
        <dbReference type="ARBA" id="ARBA00009255"/>
    </source>
</evidence>
<evidence type="ECO:0000256" key="1">
    <source>
        <dbReference type="ARBA" id="ARBA00004621"/>
    </source>
</evidence>
<sequence length="322" mass="36913">MNVSKHNSEISEDHSDNNQFIFKQEDNLGYQADIMIHHDQLEKINRKSLSLSKDEIFHDSTWNLTKKILSRKNEIVYCVSTQEMSVDISDASGKVYLPLLTKNEVNKKLSKLKPELRKKITTVHLGAVKILVTAQFQSGIDTPIKMALIDNRIKTRKDCLLGAAKGNLCYGKFMFTVYPKFGVSLSTQRFDQILSFIHEFTRSDLMEKGDKIFSVTYLTAYALTNSIHSIAYKNQSNIEIDELFQELGNVQERPFCDISSQEEQWSINIDHNKTRINQPRQSIRNNTITIGESGNTPDQLLRQMSKNVDSLRTKLEQICGNE</sequence>
<comment type="function">
    <text evidence="8">Transports viral genome to neighboring plant cells directly through plasmosdesmata, without any budding. The movement protein allows efficient cell to cell propagation, by bypassing the host cell wall barrier. Acts by forming tubules structures that increase the size exclusion limit (SEL) of plasmodesmata, thereby allowing viral ribonucleocapsids to spread directly to neighboring cells.</text>
</comment>
<keyword evidence="4" id="KW-0813">Transport</keyword>
<dbReference type="InterPro" id="IPR028919">
    <property type="entry name" value="Viral_movement"/>
</dbReference>
<dbReference type="InterPro" id="IPR051596">
    <property type="entry name" value="Caulimoviridae_Movement"/>
</dbReference>
<evidence type="ECO:0000256" key="4">
    <source>
        <dbReference type="ARBA" id="ARBA00022448"/>
    </source>
</evidence>
<evidence type="ECO:0000256" key="8">
    <source>
        <dbReference type="ARBA" id="ARBA00024940"/>
    </source>
</evidence>
<name>A9QKR3_9VIRU</name>
<dbReference type="GO" id="GO:0044219">
    <property type="term" value="C:host cell plasmodesma"/>
    <property type="evidence" value="ECO:0007669"/>
    <property type="project" value="UniProtKB-SubCell"/>
</dbReference>
<evidence type="ECO:0000256" key="6">
    <source>
        <dbReference type="ARBA" id="ARBA00023054"/>
    </source>
</evidence>
<evidence type="ECO:0000313" key="10">
    <source>
        <dbReference type="EMBL" id="ABW81759.1"/>
    </source>
</evidence>
<dbReference type="PANTHER" id="PTHR47599">
    <property type="entry name" value="CELL-TO-CELL MOVEMENT PROTEIN"/>
    <property type="match status" value="1"/>
</dbReference>
<dbReference type="Pfam" id="PF01107">
    <property type="entry name" value="MP"/>
    <property type="match status" value="1"/>
</dbReference>
<protein>
    <recommendedName>
        <fullName evidence="3">Movement protein</fullName>
    </recommendedName>
    <alternativeName>
        <fullName evidence="9">Cell-to-cell transport protein</fullName>
    </alternativeName>
</protein>
<dbReference type="PANTHER" id="PTHR47599:SF3">
    <property type="entry name" value="CELL-TO-CELL MOVEMENT PROTEIN"/>
    <property type="match status" value="1"/>
</dbReference>